<dbReference type="InterPro" id="IPR000620">
    <property type="entry name" value="EamA_dom"/>
</dbReference>
<feature type="transmembrane region" description="Helical" evidence="1">
    <location>
        <begin position="89"/>
        <end position="107"/>
    </location>
</feature>
<feature type="transmembrane region" description="Helical" evidence="1">
    <location>
        <begin position="143"/>
        <end position="167"/>
    </location>
</feature>
<dbReference type="GO" id="GO:0016020">
    <property type="term" value="C:membrane"/>
    <property type="evidence" value="ECO:0007669"/>
    <property type="project" value="InterPro"/>
</dbReference>
<dbReference type="SUPFAM" id="SSF103481">
    <property type="entry name" value="Multidrug resistance efflux transporter EmrE"/>
    <property type="match status" value="1"/>
</dbReference>
<organism evidence="3 4">
    <name type="scientific">Candidatus Doudnabacteria bacterium RIFCSPHIGHO2_01_FULL_50_11</name>
    <dbReference type="NCBI Taxonomy" id="1817828"/>
    <lineage>
        <taxon>Bacteria</taxon>
        <taxon>Candidatus Doudnaibacteriota</taxon>
    </lineage>
</organism>
<dbReference type="AlphaFoldDB" id="A0A1F5PLR6"/>
<dbReference type="InterPro" id="IPR037185">
    <property type="entry name" value="EmrE-like"/>
</dbReference>
<sequence>MYILVAIAGYLTFAVNSVIDKFLLRRAIPEPATYAFFISMLSLSALLLAPFGYFRPENWDIGLALLSGACFTGALIVFFAALKRQDASAVLPFVGGVVPLLTVFMSFSLSSERLSPRDYLAAGLLIAGSFLIGWAGSKKHGAAGWIVLAIVASALFASSFTLVKIVYLDLHGAFVPGLIWSRVGGFLAALLILLHPMSRRKIFSTSRAIAPPSLGLFFLGQALASGAAIAQNYALSLGSVTMVNALQGTQFAFLFVLTSFLSKKYPKILFEDFSRGVFFKKILAILLISAGLIAIF</sequence>
<dbReference type="STRING" id="1817828.A2722_02660"/>
<keyword evidence="1" id="KW-0812">Transmembrane</keyword>
<feature type="transmembrane region" description="Helical" evidence="1">
    <location>
        <begin position="173"/>
        <end position="194"/>
    </location>
</feature>
<feature type="transmembrane region" description="Helical" evidence="1">
    <location>
        <begin position="214"/>
        <end position="234"/>
    </location>
</feature>
<feature type="domain" description="EamA" evidence="2">
    <location>
        <begin position="2"/>
        <end position="133"/>
    </location>
</feature>
<feature type="transmembrane region" description="Helical" evidence="1">
    <location>
        <begin position="119"/>
        <end position="136"/>
    </location>
</feature>
<dbReference type="Gene3D" id="1.10.3730.20">
    <property type="match status" value="1"/>
</dbReference>
<feature type="transmembrane region" description="Helical" evidence="1">
    <location>
        <begin position="240"/>
        <end position="261"/>
    </location>
</feature>
<feature type="transmembrane region" description="Helical" evidence="1">
    <location>
        <begin position="61"/>
        <end position="82"/>
    </location>
</feature>
<feature type="transmembrane region" description="Helical" evidence="1">
    <location>
        <begin position="273"/>
        <end position="295"/>
    </location>
</feature>
<name>A0A1F5PLR6_9BACT</name>
<reference evidence="3 4" key="1">
    <citation type="journal article" date="2016" name="Nat. Commun.">
        <title>Thousands of microbial genomes shed light on interconnected biogeochemical processes in an aquifer system.</title>
        <authorList>
            <person name="Anantharaman K."/>
            <person name="Brown C.T."/>
            <person name="Hug L.A."/>
            <person name="Sharon I."/>
            <person name="Castelle C.J."/>
            <person name="Probst A.J."/>
            <person name="Thomas B.C."/>
            <person name="Singh A."/>
            <person name="Wilkins M.J."/>
            <person name="Karaoz U."/>
            <person name="Brodie E.L."/>
            <person name="Williams K.H."/>
            <person name="Hubbard S.S."/>
            <person name="Banfield J.F."/>
        </authorList>
    </citation>
    <scope>NUCLEOTIDE SEQUENCE [LARGE SCALE GENOMIC DNA]</scope>
</reference>
<dbReference type="Proteomes" id="UP000178377">
    <property type="component" value="Unassembled WGS sequence"/>
</dbReference>
<dbReference type="Pfam" id="PF00892">
    <property type="entry name" value="EamA"/>
    <property type="match status" value="1"/>
</dbReference>
<dbReference type="EMBL" id="MFEO01000009">
    <property type="protein sequence ID" value="OGE90817.1"/>
    <property type="molecule type" value="Genomic_DNA"/>
</dbReference>
<accession>A0A1F5PLR6</accession>
<keyword evidence="1" id="KW-0472">Membrane</keyword>
<feature type="transmembrane region" description="Helical" evidence="1">
    <location>
        <begin position="36"/>
        <end position="55"/>
    </location>
</feature>
<protein>
    <recommendedName>
        <fullName evidence="2">EamA domain-containing protein</fullName>
    </recommendedName>
</protein>
<gene>
    <name evidence="3" type="ORF">A2722_02660</name>
</gene>
<feature type="transmembrane region" description="Helical" evidence="1">
    <location>
        <begin position="6"/>
        <end position="24"/>
    </location>
</feature>
<evidence type="ECO:0000259" key="2">
    <source>
        <dbReference type="Pfam" id="PF00892"/>
    </source>
</evidence>
<evidence type="ECO:0000313" key="3">
    <source>
        <dbReference type="EMBL" id="OGE90817.1"/>
    </source>
</evidence>
<comment type="caution">
    <text evidence="3">The sequence shown here is derived from an EMBL/GenBank/DDBJ whole genome shotgun (WGS) entry which is preliminary data.</text>
</comment>
<evidence type="ECO:0000256" key="1">
    <source>
        <dbReference type="SAM" id="Phobius"/>
    </source>
</evidence>
<keyword evidence="1" id="KW-1133">Transmembrane helix</keyword>
<evidence type="ECO:0000313" key="4">
    <source>
        <dbReference type="Proteomes" id="UP000178377"/>
    </source>
</evidence>
<proteinExistence type="predicted"/>